<organism evidence="2 3">
    <name type="scientific">Steroidobacter agaridevorans</name>
    <dbReference type="NCBI Taxonomy" id="2695856"/>
    <lineage>
        <taxon>Bacteria</taxon>
        <taxon>Pseudomonadati</taxon>
        <taxon>Pseudomonadota</taxon>
        <taxon>Gammaproteobacteria</taxon>
        <taxon>Steroidobacterales</taxon>
        <taxon>Steroidobacteraceae</taxon>
        <taxon>Steroidobacter</taxon>
    </lineage>
</organism>
<dbReference type="InterPro" id="IPR015797">
    <property type="entry name" value="NUDIX_hydrolase-like_dom_sf"/>
</dbReference>
<accession>A0A829YIZ4</accession>
<dbReference type="PANTHER" id="PTHR43736">
    <property type="entry name" value="ADP-RIBOSE PYROPHOSPHATASE"/>
    <property type="match status" value="1"/>
</dbReference>
<dbReference type="SUPFAM" id="SSF46785">
    <property type="entry name" value="Winged helix' DNA-binding domain"/>
    <property type="match status" value="1"/>
</dbReference>
<dbReference type="Pfam" id="PF21906">
    <property type="entry name" value="WHD_NrtR"/>
    <property type="match status" value="1"/>
</dbReference>
<dbReference type="Pfam" id="PF00293">
    <property type="entry name" value="NUDIX"/>
    <property type="match status" value="1"/>
</dbReference>
<reference evidence="3" key="1">
    <citation type="submission" date="2020-01" db="EMBL/GenBank/DDBJ databases">
        <title>'Steroidobacter agaridevorans' sp. nov., agar-degrading bacteria isolated from rhizosphere soils.</title>
        <authorList>
            <person name="Ikenaga M."/>
            <person name="Kataoka M."/>
            <person name="Murouchi A."/>
            <person name="Katsuragi S."/>
            <person name="Sakai M."/>
        </authorList>
    </citation>
    <scope>NUCLEOTIDE SEQUENCE [LARGE SCALE GENOMIC DNA]</scope>
    <source>
        <strain evidence="3">YU21-B</strain>
    </source>
</reference>
<protein>
    <submittedName>
        <fullName evidence="2">NUDIX hydrolase</fullName>
    </submittedName>
</protein>
<dbReference type="CDD" id="cd18873">
    <property type="entry name" value="NUDIX_NadM_like"/>
    <property type="match status" value="1"/>
</dbReference>
<dbReference type="Proteomes" id="UP000445000">
    <property type="component" value="Unassembled WGS sequence"/>
</dbReference>
<dbReference type="InterPro" id="IPR036388">
    <property type="entry name" value="WH-like_DNA-bd_sf"/>
</dbReference>
<dbReference type="AlphaFoldDB" id="A0A829YIZ4"/>
<dbReference type="SUPFAM" id="SSF55811">
    <property type="entry name" value="Nudix"/>
    <property type="match status" value="1"/>
</dbReference>
<dbReference type="Gene3D" id="1.10.10.10">
    <property type="entry name" value="Winged helix-like DNA-binding domain superfamily/Winged helix DNA-binding domain"/>
    <property type="match status" value="1"/>
</dbReference>
<dbReference type="InterPro" id="IPR000086">
    <property type="entry name" value="NUDIX_hydrolase_dom"/>
</dbReference>
<keyword evidence="2" id="KW-0378">Hydrolase</keyword>
<dbReference type="Gene3D" id="3.90.79.10">
    <property type="entry name" value="Nucleoside Triphosphate Pyrophosphohydrolase"/>
    <property type="match status" value="1"/>
</dbReference>
<keyword evidence="3" id="KW-1185">Reference proteome</keyword>
<name>A0A829YIZ4_9GAMM</name>
<feature type="domain" description="Nudix hydrolase" evidence="1">
    <location>
        <begin position="14"/>
        <end position="148"/>
    </location>
</feature>
<dbReference type="EMBL" id="BLJN01000005">
    <property type="protein sequence ID" value="GFE82833.1"/>
    <property type="molecule type" value="Genomic_DNA"/>
</dbReference>
<comment type="caution">
    <text evidence="2">The sequence shown here is derived from an EMBL/GenBank/DDBJ whole genome shotgun (WGS) entry which is preliminary data.</text>
</comment>
<evidence type="ECO:0000259" key="1">
    <source>
        <dbReference type="PROSITE" id="PS51462"/>
    </source>
</evidence>
<gene>
    <name evidence="2" type="ORF">GCM10011487_48330</name>
</gene>
<sequence>MADSKTSPPTAYEQPIVTVDIVLLTLKENELCAALLQRPRPPHLGEWTLPGGFVHTDTDEDALAAATRILKTKAGVESPYLEQLQTFASRHRDSRGWSVSIAHYALVPHQTLSAEGGDASPLKWRAVDSIRSLPFDHRDILRAAVDRVRSKTDYSSLPVHLMPPTFTLSELQKVYETLLDTELDKRSFRRRIEELDVVEPAPNPPATRGAHRPAQMYRLKRKASNAVATADRNLTR</sequence>
<dbReference type="InterPro" id="IPR054105">
    <property type="entry name" value="WHD_NrtR"/>
</dbReference>
<dbReference type="PANTHER" id="PTHR43736:SF4">
    <property type="entry name" value="SLR1690 PROTEIN"/>
    <property type="match status" value="1"/>
</dbReference>
<proteinExistence type="predicted"/>
<evidence type="ECO:0000313" key="2">
    <source>
        <dbReference type="EMBL" id="GFE82833.1"/>
    </source>
</evidence>
<evidence type="ECO:0000313" key="3">
    <source>
        <dbReference type="Proteomes" id="UP000445000"/>
    </source>
</evidence>
<dbReference type="GO" id="GO:0016787">
    <property type="term" value="F:hydrolase activity"/>
    <property type="evidence" value="ECO:0007669"/>
    <property type="project" value="UniProtKB-KW"/>
</dbReference>
<dbReference type="PROSITE" id="PS51462">
    <property type="entry name" value="NUDIX"/>
    <property type="match status" value="1"/>
</dbReference>
<dbReference type="RefSeq" id="WP_161814475.1">
    <property type="nucleotide sequence ID" value="NZ_BLJN01000005.1"/>
</dbReference>
<dbReference type="InterPro" id="IPR036390">
    <property type="entry name" value="WH_DNA-bd_sf"/>
</dbReference>